<dbReference type="PANTHER" id="PTHR36582:SF2">
    <property type="entry name" value="ANTITOXIN PARD"/>
    <property type="match status" value="1"/>
</dbReference>
<dbReference type="InterPro" id="IPR010985">
    <property type="entry name" value="Ribbon_hlx_hlx"/>
</dbReference>
<evidence type="ECO:0000313" key="4">
    <source>
        <dbReference type="EMBL" id="TPW26970.1"/>
    </source>
</evidence>
<dbReference type="RefSeq" id="WP_141151071.1">
    <property type="nucleotide sequence ID" value="NZ_VHLG01000021.1"/>
</dbReference>
<dbReference type="Proteomes" id="UP000318801">
    <property type="component" value="Unassembled WGS sequence"/>
</dbReference>
<evidence type="ECO:0000256" key="2">
    <source>
        <dbReference type="ARBA" id="ARBA00022649"/>
    </source>
</evidence>
<name>A0A506TZN0_9HYPH</name>
<organism evidence="4 5">
    <name type="scientific">Martelella alba</name>
    <dbReference type="NCBI Taxonomy" id="2590451"/>
    <lineage>
        <taxon>Bacteria</taxon>
        <taxon>Pseudomonadati</taxon>
        <taxon>Pseudomonadota</taxon>
        <taxon>Alphaproteobacteria</taxon>
        <taxon>Hyphomicrobiales</taxon>
        <taxon>Aurantimonadaceae</taxon>
        <taxon>Martelella</taxon>
    </lineage>
</organism>
<protein>
    <submittedName>
        <fullName evidence="4">Type II toxin-antitoxin system ParD family antitoxin</fullName>
    </submittedName>
</protein>
<dbReference type="InterPro" id="IPR038296">
    <property type="entry name" value="ParD_sf"/>
</dbReference>
<evidence type="ECO:0000313" key="5">
    <source>
        <dbReference type="Proteomes" id="UP000318801"/>
    </source>
</evidence>
<dbReference type="SUPFAM" id="SSF47598">
    <property type="entry name" value="Ribbon-helix-helix"/>
    <property type="match status" value="1"/>
</dbReference>
<dbReference type="EMBL" id="VHLG01000021">
    <property type="protein sequence ID" value="TPW26970.1"/>
    <property type="molecule type" value="Genomic_DNA"/>
</dbReference>
<sequence>MVEKISITLPPNMLDAIKAQVAAGHFSSTSEVLREAMRLWLKTEEEREERLKAIRARVAQSVDDPRPSVPAKEAFGRIRKNLMERHSDQ</sequence>
<dbReference type="GO" id="GO:0006355">
    <property type="term" value="P:regulation of DNA-templated transcription"/>
    <property type="evidence" value="ECO:0007669"/>
    <property type="project" value="InterPro"/>
</dbReference>
<accession>A0A506TZN0</accession>
<keyword evidence="2" id="KW-1277">Toxin-antitoxin system</keyword>
<keyword evidence="5" id="KW-1185">Reference proteome</keyword>
<comment type="caution">
    <text evidence="4">The sequence shown here is derived from an EMBL/GenBank/DDBJ whole genome shotgun (WGS) entry which is preliminary data.</text>
</comment>
<evidence type="ECO:0000259" key="3">
    <source>
        <dbReference type="Pfam" id="PF01402"/>
    </source>
</evidence>
<feature type="domain" description="Ribbon-helix-helix protein CopG" evidence="3">
    <location>
        <begin position="4"/>
        <end position="44"/>
    </location>
</feature>
<dbReference type="OrthoDB" id="291307at2"/>
<proteinExistence type="inferred from homology"/>
<reference evidence="4 5" key="1">
    <citation type="submission" date="2019-06" db="EMBL/GenBank/DDBJ databases">
        <authorList>
            <person name="Li M."/>
        </authorList>
    </citation>
    <scope>NUCLEOTIDE SEQUENCE [LARGE SCALE GENOMIC DNA]</scope>
    <source>
        <strain evidence="4 5">BGMRC2036</strain>
    </source>
</reference>
<comment type="similarity">
    <text evidence="1">Belongs to the ParD antitoxin family.</text>
</comment>
<evidence type="ECO:0000256" key="1">
    <source>
        <dbReference type="ARBA" id="ARBA00008580"/>
    </source>
</evidence>
<dbReference type="Gene3D" id="6.10.10.120">
    <property type="entry name" value="Antitoxin ParD1-like"/>
    <property type="match status" value="1"/>
</dbReference>
<dbReference type="Pfam" id="PF01402">
    <property type="entry name" value="RHH_1"/>
    <property type="match status" value="1"/>
</dbReference>
<dbReference type="InterPro" id="IPR002145">
    <property type="entry name" value="CopG"/>
</dbReference>
<gene>
    <name evidence="4" type="ORF">FJU08_21290</name>
</gene>
<dbReference type="PANTHER" id="PTHR36582">
    <property type="entry name" value="ANTITOXIN PARD"/>
    <property type="match status" value="1"/>
</dbReference>
<dbReference type="CDD" id="cd22231">
    <property type="entry name" value="RHH_NikR_HicB-like"/>
    <property type="match status" value="1"/>
</dbReference>
<dbReference type="NCBIfam" id="TIGR02606">
    <property type="entry name" value="antidote_CC2985"/>
    <property type="match status" value="1"/>
</dbReference>
<dbReference type="InterPro" id="IPR022789">
    <property type="entry name" value="ParD"/>
</dbReference>
<dbReference type="AlphaFoldDB" id="A0A506TZN0"/>